<dbReference type="InterPro" id="IPR005828">
    <property type="entry name" value="MFS_sugar_transport-like"/>
</dbReference>
<evidence type="ECO:0000313" key="8">
    <source>
        <dbReference type="EMBL" id="RXI02692.1"/>
    </source>
</evidence>
<evidence type="ECO:0000256" key="6">
    <source>
        <dbReference type="ARBA" id="ARBA00023136"/>
    </source>
</evidence>
<evidence type="ECO:0000256" key="3">
    <source>
        <dbReference type="ARBA" id="ARBA00022597"/>
    </source>
</evidence>
<organism evidence="8 9">
    <name type="scientific">Malus domestica</name>
    <name type="common">Apple</name>
    <name type="synonym">Pyrus malus</name>
    <dbReference type="NCBI Taxonomy" id="3750"/>
    <lineage>
        <taxon>Eukaryota</taxon>
        <taxon>Viridiplantae</taxon>
        <taxon>Streptophyta</taxon>
        <taxon>Embryophyta</taxon>
        <taxon>Tracheophyta</taxon>
        <taxon>Spermatophyta</taxon>
        <taxon>Magnoliopsida</taxon>
        <taxon>eudicotyledons</taxon>
        <taxon>Gunneridae</taxon>
        <taxon>Pentapetalae</taxon>
        <taxon>rosids</taxon>
        <taxon>fabids</taxon>
        <taxon>Rosales</taxon>
        <taxon>Rosaceae</taxon>
        <taxon>Amygdaloideae</taxon>
        <taxon>Maleae</taxon>
        <taxon>Malus</taxon>
    </lineage>
</organism>
<accession>A0A498KB49</accession>
<comment type="subcellular location">
    <subcellularLocation>
        <location evidence="1">Membrane</location>
    </subcellularLocation>
</comment>
<dbReference type="GO" id="GO:0016020">
    <property type="term" value="C:membrane"/>
    <property type="evidence" value="ECO:0007669"/>
    <property type="project" value="UniProtKB-SubCell"/>
</dbReference>
<feature type="transmembrane region" description="Helical" evidence="7">
    <location>
        <begin position="103"/>
        <end position="121"/>
    </location>
</feature>
<evidence type="ECO:0000256" key="4">
    <source>
        <dbReference type="ARBA" id="ARBA00022692"/>
    </source>
</evidence>
<dbReference type="PANTHER" id="PTHR48021:SF13">
    <property type="entry name" value="SUGAR TRANSPORTER ERD6-LIKE 7"/>
    <property type="match status" value="1"/>
</dbReference>
<evidence type="ECO:0000256" key="1">
    <source>
        <dbReference type="ARBA" id="ARBA00004370"/>
    </source>
</evidence>
<dbReference type="AlphaFoldDB" id="A0A498KB49"/>
<dbReference type="Proteomes" id="UP000290289">
    <property type="component" value="Chromosome 3"/>
</dbReference>
<keyword evidence="9" id="KW-1185">Reference proteome</keyword>
<dbReference type="Pfam" id="PF00083">
    <property type="entry name" value="Sugar_tr"/>
    <property type="match status" value="1"/>
</dbReference>
<dbReference type="STRING" id="3750.A0A498KB49"/>
<keyword evidence="5 7" id="KW-1133">Transmembrane helix</keyword>
<keyword evidence="3" id="KW-0762">Sugar transport</keyword>
<evidence type="ECO:0000256" key="7">
    <source>
        <dbReference type="SAM" id="Phobius"/>
    </source>
</evidence>
<dbReference type="InterPro" id="IPR036259">
    <property type="entry name" value="MFS_trans_sf"/>
</dbReference>
<gene>
    <name evidence="8" type="ORF">DVH24_002770</name>
</gene>
<name>A0A498KB49_MALDO</name>
<dbReference type="GO" id="GO:0022857">
    <property type="term" value="F:transmembrane transporter activity"/>
    <property type="evidence" value="ECO:0007669"/>
    <property type="project" value="InterPro"/>
</dbReference>
<dbReference type="PANTHER" id="PTHR48021">
    <property type="match status" value="1"/>
</dbReference>
<keyword evidence="3" id="KW-0813">Transport</keyword>
<dbReference type="EMBL" id="RDQH01000329">
    <property type="protein sequence ID" value="RXI02692.1"/>
    <property type="molecule type" value="Genomic_DNA"/>
</dbReference>
<evidence type="ECO:0000256" key="2">
    <source>
        <dbReference type="ARBA" id="ARBA00010992"/>
    </source>
</evidence>
<proteinExistence type="inferred from homology"/>
<keyword evidence="4 7" id="KW-0812">Transmembrane</keyword>
<sequence>MAKTGRQKEFEVALQKLRGRDADISDEAAEIQEYITTLDRFPQAKLLDLFQSRYLRSVIVVVTGLGAAVMDKAGRKPLILVNYSTVLILENFMKQIPIHTRTFLLYAVINVLAVLFVIAVVPETKGKTLEQIQGEINN</sequence>
<evidence type="ECO:0000313" key="9">
    <source>
        <dbReference type="Proteomes" id="UP000290289"/>
    </source>
</evidence>
<comment type="caution">
    <text evidence="8">The sequence shown here is derived from an EMBL/GenBank/DDBJ whole genome shotgun (WGS) entry which is preliminary data.</text>
</comment>
<dbReference type="Gene3D" id="1.20.1250.20">
    <property type="entry name" value="MFS general substrate transporter like domains"/>
    <property type="match status" value="2"/>
</dbReference>
<evidence type="ECO:0008006" key="10">
    <source>
        <dbReference type="Google" id="ProtNLM"/>
    </source>
</evidence>
<dbReference type="InterPro" id="IPR050549">
    <property type="entry name" value="MFS_Trehalose_Transporter"/>
</dbReference>
<comment type="similarity">
    <text evidence="2">Belongs to the major facilitator superfamily. Sugar transporter (TC 2.A.1.1) family.</text>
</comment>
<keyword evidence="6 7" id="KW-0472">Membrane</keyword>
<reference evidence="8 9" key="1">
    <citation type="submission" date="2018-10" db="EMBL/GenBank/DDBJ databases">
        <title>A high-quality apple genome assembly.</title>
        <authorList>
            <person name="Hu J."/>
        </authorList>
    </citation>
    <scope>NUCLEOTIDE SEQUENCE [LARGE SCALE GENOMIC DNA]</scope>
    <source>
        <strain evidence="9">cv. HFTH1</strain>
        <tissue evidence="8">Young leaf</tissue>
    </source>
</reference>
<protein>
    <recommendedName>
        <fullName evidence="10">Major facilitator superfamily (MFS) profile domain-containing protein</fullName>
    </recommendedName>
</protein>
<evidence type="ECO:0000256" key="5">
    <source>
        <dbReference type="ARBA" id="ARBA00022989"/>
    </source>
</evidence>